<feature type="binding site" evidence="6">
    <location>
        <begin position="445"/>
        <end position="447"/>
    </location>
    <ligand>
        <name>ATP</name>
        <dbReference type="ChEBI" id="CHEBI:30616"/>
    </ligand>
</feature>
<dbReference type="GO" id="GO:0046872">
    <property type="term" value="F:metal ion binding"/>
    <property type="evidence" value="ECO:0007669"/>
    <property type="project" value="UniProtKB-KW"/>
</dbReference>
<dbReference type="NCBIfam" id="NF001208">
    <property type="entry name" value="PRK00174.1"/>
    <property type="match status" value="1"/>
</dbReference>
<dbReference type="Gene3D" id="3.40.50.12780">
    <property type="entry name" value="N-terminal domain of ligase-like"/>
    <property type="match status" value="1"/>
</dbReference>
<feature type="binding site" evidence="6">
    <location>
        <position position="365"/>
    </location>
    <ligand>
        <name>CoA</name>
        <dbReference type="ChEBI" id="CHEBI:57287"/>
    </ligand>
</feature>
<dbReference type="Pfam" id="PF16177">
    <property type="entry name" value="ACAS_N"/>
    <property type="match status" value="1"/>
</dbReference>
<dbReference type="PANTHER" id="PTHR24095:SF14">
    <property type="entry name" value="ACETYL-COENZYME A SYNTHETASE 1"/>
    <property type="match status" value="1"/>
</dbReference>
<keyword evidence="3 6" id="KW-0547">Nucleotide-binding</keyword>
<dbReference type="InterPro" id="IPR045851">
    <property type="entry name" value="AMP-bd_C_sf"/>
</dbReference>
<evidence type="ECO:0000256" key="2">
    <source>
        <dbReference type="ARBA" id="ARBA00022598"/>
    </source>
</evidence>
<dbReference type="InterPro" id="IPR020845">
    <property type="entry name" value="AMP-binding_CS"/>
</dbReference>
<feature type="binding site" evidence="6">
    <location>
        <begin position="469"/>
        <end position="474"/>
    </location>
    <ligand>
        <name>ATP</name>
        <dbReference type="ChEBI" id="CHEBI:30616"/>
    </ligand>
</feature>
<protein>
    <recommendedName>
        <fullName evidence="6">Acetyl-coenzyme A synthetase</fullName>
        <shortName evidence="6">AcCoA synthetase</shortName>
        <shortName evidence="6">Acs</shortName>
        <ecNumber evidence="6">6.2.1.1</ecNumber>
    </recommendedName>
    <alternativeName>
        <fullName evidence="6">Acetate--CoA ligase</fullName>
    </alternativeName>
    <alternativeName>
        <fullName evidence="6">Acyl-activating enzyme</fullName>
    </alternativeName>
</protein>
<feature type="domain" description="Acetyl-coenzyme A synthetase N-terminal" evidence="9">
    <location>
        <begin position="80"/>
        <end position="135"/>
    </location>
</feature>
<keyword evidence="2 6" id="KW-0436">Ligase</keyword>
<dbReference type="GO" id="GO:0003987">
    <property type="term" value="F:acetate-CoA ligase activity"/>
    <property type="evidence" value="ECO:0007669"/>
    <property type="project" value="UniProtKB-UniRule"/>
</dbReference>
<dbReference type="PROSITE" id="PS00455">
    <property type="entry name" value="AMP_BINDING"/>
    <property type="match status" value="1"/>
</dbReference>
<feature type="binding site" evidence="6">
    <location>
        <position position="603"/>
    </location>
    <ligand>
        <name>Mg(2+)</name>
        <dbReference type="ChEBI" id="CHEBI:18420"/>
    </ligand>
</feature>
<feature type="modified residue" description="N6-acetyllysine" evidence="6">
    <location>
        <position position="673"/>
    </location>
</feature>
<feature type="domain" description="AMP-binding enzyme C-terminal" evidence="8">
    <location>
        <begin position="592"/>
        <end position="673"/>
    </location>
</feature>
<feature type="binding site" evidence="6">
    <location>
        <position position="587"/>
    </location>
    <ligand>
        <name>ATP</name>
        <dbReference type="ChEBI" id="CHEBI:30616"/>
    </ligand>
</feature>
<keyword evidence="6" id="KW-0460">Magnesium</keyword>
<dbReference type="SUPFAM" id="SSF56801">
    <property type="entry name" value="Acetyl-CoA synthetase-like"/>
    <property type="match status" value="1"/>
</dbReference>
<comment type="catalytic activity">
    <reaction evidence="6">
        <text>acetate + ATP + CoA = acetyl-CoA + AMP + diphosphate</text>
        <dbReference type="Rhea" id="RHEA:23176"/>
        <dbReference type="ChEBI" id="CHEBI:30089"/>
        <dbReference type="ChEBI" id="CHEBI:30616"/>
        <dbReference type="ChEBI" id="CHEBI:33019"/>
        <dbReference type="ChEBI" id="CHEBI:57287"/>
        <dbReference type="ChEBI" id="CHEBI:57288"/>
        <dbReference type="ChEBI" id="CHEBI:456215"/>
        <dbReference type="EC" id="6.2.1.1"/>
    </reaction>
</comment>
<keyword evidence="5 6" id="KW-0007">Acetylation</keyword>
<reference evidence="10 11" key="1">
    <citation type="submission" date="2020-04" db="EMBL/GenBank/DDBJ databases">
        <authorList>
            <person name="De Canck E."/>
        </authorList>
    </citation>
    <scope>NUCLEOTIDE SEQUENCE [LARGE SCALE GENOMIC DNA]</scope>
    <source>
        <strain evidence="10 11">LMG 28138</strain>
    </source>
</reference>
<feature type="domain" description="AMP-dependent synthetase/ligase" evidence="7">
    <location>
        <begin position="145"/>
        <end position="528"/>
    </location>
</feature>
<keyword evidence="6" id="KW-0479">Metal-binding</keyword>
<feature type="binding site" evidence="6">
    <location>
        <position position="598"/>
    </location>
    <ligand>
        <name>Mg(2+)</name>
        <dbReference type="ChEBI" id="CHEBI:18420"/>
    </ligand>
</feature>
<evidence type="ECO:0000256" key="6">
    <source>
        <dbReference type="HAMAP-Rule" id="MF_01123"/>
    </source>
</evidence>
<sequence>MAVLQVSGDNGGGQVNWRLPSGCATGSDPVAGRYAQGGAAFNSNKGQWMSAIESTLQEHRVFPPPAHVVAGAAISGMDAYLELVAEAERDYEGFWSRLAREQLTWQTPFTKGLDESNAPFYKWFEDGKLNATYNCLDRHIEAGLGERTAIIFEADDGAVTRVSYGELLDRVSRLANGLRSLGVKAGDRVVIYMPMSVEGVVAMQACARIGATHSVVFGGFSSKSLHERVVDAGAMVVITADEQIRGGKTLPLKSIVDEALALEGSDVVKHVIVYRRTGGKVSWNESRDIDLKTLVEGQSNVCEPEWVSAEHPLFILYTSGSTGKPKGVQHSTGGYLLWAALTMRWSFDIKASDVFWCTADIGWVTGHSYVAYGPTAVGATQIVFEGVPTYPNAGRFWDMIQKHKVTVFYTAPTAIRSLIKASDADAKVHPRSFDLSSLRILGTVGEPINPEAWMWYHAEVGGGRCPVIDTFWQTETGGHVITPLPGATPLVPGSCTLPLPGIIAAVVDETGGDLVNGQGGILVIKRPWPSMIRNIWNDPERFKKSYFPEELGGRLYLAGDGAVRDVDRGYFTIMGRIDDVLNVAGHRMGTMEIESALVSNPLVAEAAVVGRPDDTTGEAICAFVVLKRGRPTGEEATKIANELRAWVAKEIGPIAKPKDIRFGENLPKTRSGKIMRRLLRSLAKGETITQDVSTLENPAILEQLGEAK</sequence>
<name>A0A6S7BER8_9BURK</name>
<gene>
    <name evidence="10" type="primary">acs_2</name>
    <name evidence="6" type="synonym">acsA</name>
    <name evidence="10" type="ORF">LMG28138_02207</name>
</gene>
<evidence type="ECO:0000313" key="10">
    <source>
        <dbReference type="EMBL" id="CAB3786186.1"/>
    </source>
</evidence>
<dbReference type="AlphaFoldDB" id="A0A6S7BER8"/>
<evidence type="ECO:0000256" key="1">
    <source>
        <dbReference type="ARBA" id="ARBA00006432"/>
    </source>
</evidence>
<evidence type="ECO:0000259" key="9">
    <source>
        <dbReference type="Pfam" id="PF16177"/>
    </source>
</evidence>
<dbReference type="GO" id="GO:0016208">
    <property type="term" value="F:AMP binding"/>
    <property type="evidence" value="ECO:0007669"/>
    <property type="project" value="InterPro"/>
</dbReference>
<dbReference type="PANTHER" id="PTHR24095">
    <property type="entry name" value="ACETYL-COENZYME A SYNTHETASE"/>
    <property type="match status" value="1"/>
</dbReference>
<evidence type="ECO:0000256" key="4">
    <source>
        <dbReference type="ARBA" id="ARBA00022840"/>
    </source>
</evidence>
<comment type="caution">
    <text evidence="6">Lacks conserved residue(s) required for the propagation of feature annotation.</text>
</comment>
<comment type="cofactor">
    <cofactor evidence="6">
        <name>Mg(2+)</name>
        <dbReference type="ChEBI" id="CHEBI:18420"/>
    </cofactor>
</comment>
<organism evidence="10 11">
    <name type="scientific">Pararobbsia alpina</name>
    <dbReference type="NCBI Taxonomy" id="621374"/>
    <lineage>
        <taxon>Bacteria</taxon>
        <taxon>Pseudomonadati</taxon>
        <taxon>Pseudomonadota</taxon>
        <taxon>Betaproteobacteria</taxon>
        <taxon>Burkholderiales</taxon>
        <taxon>Burkholderiaceae</taxon>
        <taxon>Pararobbsia</taxon>
    </lineage>
</organism>
<feature type="binding site" evidence="6">
    <location>
        <begin position="245"/>
        <end position="248"/>
    </location>
    <ligand>
        <name>CoA</name>
        <dbReference type="ChEBI" id="CHEBI:57287"/>
    </ligand>
</feature>
<evidence type="ECO:0000259" key="7">
    <source>
        <dbReference type="Pfam" id="PF00501"/>
    </source>
</evidence>
<keyword evidence="11" id="KW-1185">Reference proteome</keyword>
<dbReference type="FunFam" id="3.40.50.12780:FF:000001">
    <property type="entry name" value="Acetyl-coenzyme A synthetase"/>
    <property type="match status" value="1"/>
</dbReference>
<evidence type="ECO:0000256" key="3">
    <source>
        <dbReference type="ARBA" id="ARBA00022741"/>
    </source>
</evidence>
<comment type="similarity">
    <text evidence="1 6">Belongs to the ATP-dependent AMP-binding enzyme family.</text>
</comment>
<dbReference type="Pfam" id="PF00501">
    <property type="entry name" value="AMP-binding"/>
    <property type="match status" value="1"/>
</dbReference>
<dbReference type="GO" id="GO:0019427">
    <property type="term" value="P:acetyl-CoA biosynthetic process from acetate"/>
    <property type="evidence" value="ECO:0007669"/>
    <property type="project" value="UniProtKB-UniRule"/>
</dbReference>
<dbReference type="EMBL" id="CADIKM010000007">
    <property type="protein sequence ID" value="CAB3786186.1"/>
    <property type="molecule type" value="Genomic_DNA"/>
</dbReference>
<dbReference type="GO" id="GO:0005524">
    <property type="term" value="F:ATP binding"/>
    <property type="evidence" value="ECO:0007669"/>
    <property type="project" value="UniProtKB-KW"/>
</dbReference>
<dbReference type="InterPro" id="IPR025110">
    <property type="entry name" value="AMP-bd_C"/>
</dbReference>
<comment type="function">
    <text evidence="6">Catalyzes the conversion of acetate into acetyl-CoA (AcCoA), an essential intermediate at the junction of anabolic and catabolic pathways. AcsA undergoes a two-step reaction. In the first half reaction, AcsA combines acetate with ATP to form acetyl-adenylate (AcAMP) intermediate. In the second half reaction, it can then transfer the acetyl group from AcAMP to the sulfhydryl group of CoA, forming the product AcCoA.</text>
</comment>
<dbReference type="Gene3D" id="3.30.300.30">
    <property type="match status" value="1"/>
</dbReference>
<dbReference type="InterPro" id="IPR042099">
    <property type="entry name" value="ANL_N_sf"/>
</dbReference>
<dbReference type="InterPro" id="IPR000873">
    <property type="entry name" value="AMP-dep_synth/lig_dom"/>
</dbReference>
<dbReference type="InterPro" id="IPR011904">
    <property type="entry name" value="Ac_CoA_lig"/>
</dbReference>
<keyword evidence="4 6" id="KW-0067">ATP-binding</keyword>
<evidence type="ECO:0000313" key="11">
    <source>
        <dbReference type="Proteomes" id="UP000494115"/>
    </source>
</evidence>
<evidence type="ECO:0000259" key="8">
    <source>
        <dbReference type="Pfam" id="PF13193"/>
    </source>
</evidence>
<dbReference type="EC" id="6.2.1.1" evidence="6"/>
<comment type="PTM">
    <text evidence="6">Acetylated. Deacetylation by the SIR2-homolog deacetylase activates the enzyme.</text>
</comment>
<dbReference type="Pfam" id="PF13193">
    <property type="entry name" value="AMP-binding_C"/>
    <property type="match status" value="1"/>
</dbReference>
<dbReference type="InterPro" id="IPR032387">
    <property type="entry name" value="ACAS_N"/>
</dbReference>
<dbReference type="HAMAP" id="MF_01123">
    <property type="entry name" value="Ac_CoA_synth"/>
    <property type="match status" value="1"/>
</dbReference>
<proteinExistence type="inferred from homology"/>
<dbReference type="NCBIfam" id="TIGR02188">
    <property type="entry name" value="Ac_CoA_lig_AcsA"/>
    <property type="match status" value="1"/>
</dbReference>
<feature type="binding site" evidence="6">
    <location>
        <position position="576"/>
    </location>
    <ligand>
        <name>ATP</name>
        <dbReference type="ChEBI" id="CHEBI:30616"/>
    </ligand>
</feature>
<accession>A0A6S7BER8</accession>
<dbReference type="CDD" id="cd05966">
    <property type="entry name" value="ACS"/>
    <property type="match status" value="1"/>
</dbReference>
<dbReference type="Proteomes" id="UP000494115">
    <property type="component" value="Unassembled WGS sequence"/>
</dbReference>
<evidence type="ECO:0000256" key="5">
    <source>
        <dbReference type="ARBA" id="ARBA00022990"/>
    </source>
</evidence>
<feature type="binding site" evidence="6">
    <location>
        <position position="560"/>
    </location>
    <ligand>
        <name>ATP</name>
        <dbReference type="ChEBI" id="CHEBI:30616"/>
    </ligand>
</feature>
<dbReference type="GO" id="GO:0005829">
    <property type="term" value="C:cytosol"/>
    <property type="evidence" value="ECO:0007669"/>
    <property type="project" value="TreeGrafter"/>
</dbReference>